<dbReference type="Pfam" id="PF07653">
    <property type="entry name" value="SH3_2"/>
    <property type="match status" value="1"/>
</dbReference>
<dbReference type="AlphaFoldDB" id="A0A3M7P403"/>
<protein>
    <submittedName>
        <fullName evidence="6">SH3 and PX domain-containing 2B</fullName>
    </submittedName>
</protein>
<feature type="domain" description="SH3" evidence="4">
    <location>
        <begin position="166"/>
        <end position="225"/>
    </location>
</feature>
<keyword evidence="7" id="KW-1185">Reference proteome</keyword>
<dbReference type="SUPFAM" id="SSF64268">
    <property type="entry name" value="PX domain"/>
    <property type="match status" value="1"/>
</dbReference>
<accession>A0A3M7P403</accession>
<gene>
    <name evidence="6" type="ORF">BpHYR1_040601</name>
</gene>
<evidence type="ECO:0000256" key="1">
    <source>
        <dbReference type="ARBA" id="ARBA00022443"/>
    </source>
</evidence>
<dbReference type="SMART" id="SM00326">
    <property type="entry name" value="SH3"/>
    <property type="match status" value="3"/>
</dbReference>
<proteinExistence type="predicted"/>
<reference evidence="6 7" key="1">
    <citation type="journal article" date="2018" name="Sci. Rep.">
        <title>Genomic signatures of local adaptation to the degree of environmental predictability in rotifers.</title>
        <authorList>
            <person name="Franch-Gras L."/>
            <person name="Hahn C."/>
            <person name="Garcia-Roger E.M."/>
            <person name="Carmona M.J."/>
            <person name="Serra M."/>
            <person name="Gomez A."/>
        </authorList>
    </citation>
    <scope>NUCLEOTIDE SEQUENCE [LARGE SCALE GENOMIC DNA]</scope>
    <source>
        <strain evidence="6">HYR1</strain>
    </source>
</reference>
<dbReference type="CDD" id="cd11856">
    <property type="entry name" value="SH3_p47phox_like"/>
    <property type="match status" value="2"/>
</dbReference>
<evidence type="ECO:0000259" key="5">
    <source>
        <dbReference type="PROSITE" id="PS50195"/>
    </source>
</evidence>
<dbReference type="InterPro" id="IPR051228">
    <property type="entry name" value="NADPH_Oxidase/PX-Domain"/>
</dbReference>
<organism evidence="6 7">
    <name type="scientific">Brachionus plicatilis</name>
    <name type="common">Marine rotifer</name>
    <name type="synonym">Brachionus muelleri</name>
    <dbReference type="NCBI Taxonomy" id="10195"/>
    <lineage>
        <taxon>Eukaryota</taxon>
        <taxon>Metazoa</taxon>
        <taxon>Spiralia</taxon>
        <taxon>Gnathifera</taxon>
        <taxon>Rotifera</taxon>
        <taxon>Eurotatoria</taxon>
        <taxon>Monogononta</taxon>
        <taxon>Pseudotrocha</taxon>
        <taxon>Ploima</taxon>
        <taxon>Brachionidae</taxon>
        <taxon>Brachionus</taxon>
    </lineage>
</organism>
<comment type="caution">
    <text evidence="6">The sequence shown here is derived from an EMBL/GenBank/DDBJ whole genome shotgun (WGS) entry which is preliminary data.</text>
</comment>
<feature type="domain" description="SH3" evidence="4">
    <location>
        <begin position="255"/>
        <end position="317"/>
    </location>
</feature>
<dbReference type="Gene3D" id="2.30.30.40">
    <property type="entry name" value="SH3 Domains"/>
    <property type="match status" value="3"/>
</dbReference>
<dbReference type="EMBL" id="REGN01013542">
    <property type="protein sequence ID" value="RMZ93806.1"/>
    <property type="molecule type" value="Genomic_DNA"/>
</dbReference>
<sequence>CKLLDKFKKEAGSFNPNEREIPFLPGKKLFGRSQISTVALERMNQLNAYSKRLIRLKKEISCCELVLRFFELNQNDIHSLTQTNSNEFPAQISLPTKNEEYKCIHDFKAMTKNEISIRKNQIVKVLEKNFNGWWFIDSSDGQGFVPQSILSPLNNSNEDKLALPVDENEIFIINKDFKADKSDEISLKKGDYIRVLEKRLNGWWMVEYQNKVGFAPAVCINKEVQKNSDSKSVLSFASFDSLGDSIDSKKPNPIPKDDFYYVIQDYEDPLNEGISLKMGQKCCVLNTENESGWWYLTIEGTNLEGWAPSAFLTKHKLKPPRPPPPKKAITHENTCKNFSAKEEITSVSKLREIILSKNLNIPRINVGCSSKE</sequence>
<dbReference type="InterPro" id="IPR036028">
    <property type="entry name" value="SH3-like_dom_sf"/>
</dbReference>
<dbReference type="InterPro" id="IPR036871">
    <property type="entry name" value="PX_dom_sf"/>
</dbReference>
<dbReference type="OrthoDB" id="10255964at2759"/>
<dbReference type="Gene3D" id="3.30.1520.10">
    <property type="entry name" value="Phox-like domain"/>
    <property type="match status" value="1"/>
</dbReference>
<name>A0A3M7P403_BRAPC</name>
<dbReference type="InterPro" id="IPR001683">
    <property type="entry name" value="PX_dom"/>
</dbReference>
<dbReference type="Pfam" id="PF00787">
    <property type="entry name" value="PX"/>
    <property type="match status" value="1"/>
</dbReference>
<dbReference type="Pfam" id="PF00018">
    <property type="entry name" value="SH3_1"/>
    <property type="match status" value="2"/>
</dbReference>
<dbReference type="STRING" id="10195.A0A3M7P403"/>
<dbReference type="PROSITE" id="PS50195">
    <property type="entry name" value="PX"/>
    <property type="match status" value="1"/>
</dbReference>
<dbReference type="PANTHER" id="PTHR15706:SF2">
    <property type="entry name" value="SH3 AND PX DOMAIN-CONTAINING PROTEIN 2A"/>
    <property type="match status" value="1"/>
</dbReference>
<evidence type="ECO:0000256" key="3">
    <source>
        <dbReference type="PROSITE-ProRule" id="PRU00192"/>
    </source>
</evidence>
<feature type="domain" description="PX" evidence="5">
    <location>
        <begin position="1"/>
        <end position="77"/>
    </location>
</feature>
<dbReference type="InterPro" id="IPR001452">
    <property type="entry name" value="SH3_domain"/>
</dbReference>
<dbReference type="PROSITE" id="PS50002">
    <property type="entry name" value="SH3"/>
    <property type="match status" value="3"/>
</dbReference>
<keyword evidence="2" id="KW-0677">Repeat</keyword>
<evidence type="ECO:0000256" key="2">
    <source>
        <dbReference type="ARBA" id="ARBA00022737"/>
    </source>
</evidence>
<keyword evidence="1 3" id="KW-0728">SH3 domain</keyword>
<dbReference type="Proteomes" id="UP000276133">
    <property type="component" value="Unassembled WGS sequence"/>
</dbReference>
<feature type="non-terminal residue" evidence="6">
    <location>
        <position position="1"/>
    </location>
</feature>
<evidence type="ECO:0000313" key="7">
    <source>
        <dbReference type="Proteomes" id="UP000276133"/>
    </source>
</evidence>
<dbReference type="PRINTS" id="PR00452">
    <property type="entry name" value="SH3DOMAIN"/>
</dbReference>
<dbReference type="GO" id="GO:0035091">
    <property type="term" value="F:phosphatidylinositol binding"/>
    <property type="evidence" value="ECO:0007669"/>
    <property type="project" value="InterPro"/>
</dbReference>
<evidence type="ECO:0000313" key="6">
    <source>
        <dbReference type="EMBL" id="RMZ93806.1"/>
    </source>
</evidence>
<dbReference type="PANTHER" id="PTHR15706">
    <property type="entry name" value="SH3 MULTIPLE DOMAIN"/>
    <property type="match status" value="1"/>
</dbReference>
<feature type="domain" description="SH3" evidence="4">
    <location>
        <begin position="96"/>
        <end position="155"/>
    </location>
</feature>
<dbReference type="GO" id="GO:0005737">
    <property type="term" value="C:cytoplasm"/>
    <property type="evidence" value="ECO:0007669"/>
    <property type="project" value="TreeGrafter"/>
</dbReference>
<dbReference type="GO" id="GO:0042554">
    <property type="term" value="P:superoxide anion generation"/>
    <property type="evidence" value="ECO:0007669"/>
    <property type="project" value="TreeGrafter"/>
</dbReference>
<dbReference type="GO" id="GO:0016176">
    <property type="term" value="F:superoxide-generating NADPH oxidase activator activity"/>
    <property type="evidence" value="ECO:0007669"/>
    <property type="project" value="TreeGrafter"/>
</dbReference>
<dbReference type="SUPFAM" id="SSF50044">
    <property type="entry name" value="SH3-domain"/>
    <property type="match status" value="3"/>
</dbReference>
<evidence type="ECO:0000259" key="4">
    <source>
        <dbReference type="PROSITE" id="PS50002"/>
    </source>
</evidence>